<evidence type="ECO:0000313" key="16">
    <source>
        <dbReference type="Proteomes" id="UP000515160"/>
    </source>
</evidence>
<evidence type="ECO:0000313" key="17">
    <source>
        <dbReference type="RefSeq" id="XP_034098477.1"/>
    </source>
</evidence>
<organism evidence="16 17">
    <name type="scientific">Drosophila albomicans</name>
    <name type="common">Fruit fly</name>
    <dbReference type="NCBI Taxonomy" id="7291"/>
    <lineage>
        <taxon>Eukaryota</taxon>
        <taxon>Metazoa</taxon>
        <taxon>Ecdysozoa</taxon>
        <taxon>Arthropoda</taxon>
        <taxon>Hexapoda</taxon>
        <taxon>Insecta</taxon>
        <taxon>Pterygota</taxon>
        <taxon>Neoptera</taxon>
        <taxon>Endopterygota</taxon>
        <taxon>Diptera</taxon>
        <taxon>Brachycera</taxon>
        <taxon>Muscomorpha</taxon>
        <taxon>Ephydroidea</taxon>
        <taxon>Drosophilidae</taxon>
        <taxon>Drosophila</taxon>
    </lineage>
</organism>
<accession>A0A6P8XHN0</accession>
<evidence type="ECO:0000256" key="5">
    <source>
        <dbReference type="ARBA" id="ARBA00010617"/>
    </source>
</evidence>
<dbReference type="InterPro" id="IPR017972">
    <property type="entry name" value="Cyt_P450_CS"/>
</dbReference>
<feature type="binding site" description="axial binding residue" evidence="14">
    <location>
        <position position="453"/>
    </location>
    <ligand>
        <name>heme</name>
        <dbReference type="ChEBI" id="CHEBI:30413"/>
    </ligand>
    <ligandPart>
        <name>Fe</name>
        <dbReference type="ChEBI" id="CHEBI:18248"/>
    </ligandPart>
</feature>
<evidence type="ECO:0000256" key="15">
    <source>
        <dbReference type="RuleBase" id="RU000461"/>
    </source>
</evidence>
<evidence type="ECO:0000256" key="6">
    <source>
        <dbReference type="ARBA" id="ARBA00022617"/>
    </source>
</evidence>
<keyword evidence="12 15" id="KW-0503">Monooxygenase</keyword>
<keyword evidence="8" id="KW-0256">Endoplasmic reticulum</keyword>
<evidence type="ECO:0000256" key="10">
    <source>
        <dbReference type="ARBA" id="ARBA00023002"/>
    </source>
</evidence>
<evidence type="ECO:0000256" key="9">
    <source>
        <dbReference type="ARBA" id="ARBA00022848"/>
    </source>
</evidence>
<keyword evidence="13" id="KW-0472">Membrane</keyword>
<dbReference type="PANTHER" id="PTHR24292:SF84">
    <property type="entry name" value="CYTOCHROME P450 28A5-RELATED"/>
    <property type="match status" value="1"/>
</dbReference>
<dbReference type="GO" id="GO:0020037">
    <property type="term" value="F:heme binding"/>
    <property type="evidence" value="ECO:0007669"/>
    <property type="project" value="InterPro"/>
</dbReference>
<keyword evidence="9" id="KW-0492">Microsome</keyword>
<evidence type="ECO:0000256" key="7">
    <source>
        <dbReference type="ARBA" id="ARBA00022723"/>
    </source>
</evidence>
<dbReference type="InterPro" id="IPR001128">
    <property type="entry name" value="Cyt_P450"/>
</dbReference>
<evidence type="ECO:0000256" key="13">
    <source>
        <dbReference type="ARBA" id="ARBA00023136"/>
    </source>
</evidence>
<keyword evidence="10 15" id="KW-0560">Oxidoreductase</keyword>
<protein>
    <submittedName>
        <fullName evidence="17">Probable cytochrome P450 309a1</fullName>
    </submittedName>
</protein>
<dbReference type="Gene3D" id="1.10.630.10">
    <property type="entry name" value="Cytochrome P450"/>
    <property type="match status" value="1"/>
</dbReference>
<dbReference type="PANTHER" id="PTHR24292">
    <property type="entry name" value="CYTOCHROME P450"/>
    <property type="match status" value="1"/>
</dbReference>
<dbReference type="GO" id="GO:0005789">
    <property type="term" value="C:endoplasmic reticulum membrane"/>
    <property type="evidence" value="ECO:0007669"/>
    <property type="project" value="UniProtKB-SubCell"/>
</dbReference>
<dbReference type="Pfam" id="PF00067">
    <property type="entry name" value="p450"/>
    <property type="match status" value="1"/>
</dbReference>
<keyword evidence="16" id="KW-1185">Reference proteome</keyword>
<evidence type="ECO:0000256" key="11">
    <source>
        <dbReference type="ARBA" id="ARBA00023004"/>
    </source>
</evidence>
<dbReference type="GO" id="GO:0016705">
    <property type="term" value="F:oxidoreductase activity, acting on paired donors, with incorporation or reduction of molecular oxygen"/>
    <property type="evidence" value="ECO:0007669"/>
    <property type="project" value="InterPro"/>
</dbReference>
<evidence type="ECO:0000256" key="8">
    <source>
        <dbReference type="ARBA" id="ARBA00022824"/>
    </source>
</evidence>
<gene>
    <name evidence="17" type="primary">LOC117563996</name>
</gene>
<comment type="similarity">
    <text evidence="5 15">Belongs to the cytochrome P450 family.</text>
</comment>
<keyword evidence="7 14" id="KW-0479">Metal-binding</keyword>
<dbReference type="AlphaFoldDB" id="A0A6P8XHN0"/>
<evidence type="ECO:0000256" key="14">
    <source>
        <dbReference type="PIRSR" id="PIRSR602403-1"/>
    </source>
</evidence>
<reference evidence="17" key="1">
    <citation type="submission" date="2025-08" db="UniProtKB">
        <authorList>
            <consortium name="RefSeq"/>
        </authorList>
    </citation>
    <scope>IDENTIFICATION</scope>
    <source>
        <strain evidence="17">15112-1751.03</strain>
        <tissue evidence="17">Whole Adult</tissue>
    </source>
</reference>
<evidence type="ECO:0000256" key="12">
    <source>
        <dbReference type="ARBA" id="ARBA00023033"/>
    </source>
</evidence>
<dbReference type="Proteomes" id="UP000515160">
    <property type="component" value="Chromosome 2L"/>
</dbReference>
<dbReference type="InterPro" id="IPR002403">
    <property type="entry name" value="Cyt_P450_E_grp-IV"/>
</dbReference>
<evidence type="ECO:0000256" key="3">
    <source>
        <dbReference type="ARBA" id="ARBA00004174"/>
    </source>
</evidence>
<dbReference type="SUPFAM" id="SSF48264">
    <property type="entry name" value="Cytochrome P450"/>
    <property type="match status" value="1"/>
</dbReference>
<evidence type="ECO:0000256" key="2">
    <source>
        <dbReference type="ARBA" id="ARBA00003690"/>
    </source>
</evidence>
<dbReference type="InterPro" id="IPR036396">
    <property type="entry name" value="Cyt_P450_sf"/>
</dbReference>
<dbReference type="CDD" id="cd11056">
    <property type="entry name" value="CYP6-like"/>
    <property type="match status" value="1"/>
</dbReference>
<dbReference type="InterPro" id="IPR050476">
    <property type="entry name" value="Insect_CytP450_Detox"/>
</dbReference>
<name>A0A6P8XHN0_DROAB</name>
<evidence type="ECO:0000256" key="1">
    <source>
        <dbReference type="ARBA" id="ARBA00001971"/>
    </source>
</evidence>
<dbReference type="RefSeq" id="XP_034098477.1">
    <property type="nucleotide sequence ID" value="XM_034242586.2"/>
</dbReference>
<dbReference type="PROSITE" id="PS00086">
    <property type="entry name" value="CYTOCHROME_P450"/>
    <property type="match status" value="1"/>
</dbReference>
<dbReference type="GO" id="GO:0005506">
    <property type="term" value="F:iron ion binding"/>
    <property type="evidence" value="ECO:0007669"/>
    <property type="project" value="InterPro"/>
</dbReference>
<keyword evidence="11 14" id="KW-0408">Iron</keyword>
<dbReference type="PRINTS" id="PR00465">
    <property type="entry name" value="EP450IV"/>
</dbReference>
<dbReference type="GeneID" id="117563996"/>
<keyword evidence="6 14" id="KW-0349">Heme</keyword>
<sequence length="505" mass="57490">MWTFVAFLLAFVHIAFAVVYLYLTWHHKYWDKRGLVTAKPLTLLGSYPGLFGGTSNFIKDLSRIYNKYKGKQRAVGVFLTRQPQILVLDASLAHEVLVDKFSDFRDTVTSSYVTHSQDYDKYVARNPFFSAGDVWKKRRTEGGAELTANKLKQAFAIWEQSGESLLDYMQRYIKEKDNVIETRDLCYRYTAHAMGDFIWGIDSGSLSGGVNEISQLQQTSSAWAFNAFQNMRKFNRTPIAPIIRRLLRMRFFTQEQDDFYLQLTRDAAQLRQAGNGAARNDYLAHLLQLQEQKGASIDDMVGHALTLLMDGYETSAAVLYHLLYTLGEYQEPQSKLRAEILNALAADKNITYEQLNALPYLDQCVNESMRMTSAIGFFIKICTRPTTIDLGEGKTVNVKPGITVAIPTYQIHHDERYYPDPMAFKPERFDNGAASEFNKRGCLLPFGDGPRICLGMRVGLLSVKMAVLRILSQYKVEQTTKLEYNSDTGMGMFLDGDVNLKYTKL</sequence>
<comment type="cofactor">
    <cofactor evidence="1 14">
        <name>heme</name>
        <dbReference type="ChEBI" id="CHEBI:30413"/>
    </cofactor>
</comment>
<dbReference type="GO" id="GO:0004497">
    <property type="term" value="F:monooxygenase activity"/>
    <property type="evidence" value="ECO:0007669"/>
    <property type="project" value="UniProtKB-KW"/>
</dbReference>
<dbReference type="PRINTS" id="PR00385">
    <property type="entry name" value="P450"/>
</dbReference>
<dbReference type="CTD" id="33438"/>
<comment type="subcellular location">
    <subcellularLocation>
        <location evidence="4">Endoplasmic reticulum membrane</location>
        <topology evidence="4">Peripheral membrane protein</topology>
    </subcellularLocation>
    <subcellularLocation>
        <location evidence="3">Microsome membrane</location>
        <topology evidence="3">Peripheral membrane protein</topology>
    </subcellularLocation>
</comment>
<dbReference type="OrthoDB" id="2789670at2759"/>
<evidence type="ECO:0000256" key="4">
    <source>
        <dbReference type="ARBA" id="ARBA00004406"/>
    </source>
</evidence>
<proteinExistence type="inferred from homology"/>
<comment type="function">
    <text evidence="2">May be involved in the metabolism of insect hormones and in the breakdown of synthetic insecticides.</text>
</comment>